<dbReference type="GO" id="GO:0032259">
    <property type="term" value="P:methylation"/>
    <property type="evidence" value="ECO:0007669"/>
    <property type="project" value="UniProtKB-KW"/>
</dbReference>
<feature type="domain" description="Methyltransferase FkbM" evidence="1">
    <location>
        <begin position="273"/>
        <end position="347"/>
    </location>
</feature>
<organism evidence="2 3">
    <name type="scientific">Enterocloster aldenensis</name>
    <dbReference type="NCBI Taxonomy" id="358742"/>
    <lineage>
        <taxon>Bacteria</taxon>
        <taxon>Bacillati</taxon>
        <taxon>Bacillota</taxon>
        <taxon>Clostridia</taxon>
        <taxon>Lachnospirales</taxon>
        <taxon>Lachnospiraceae</taxon>
        <taxon>Enterocloster</taxon>
    </lineage>
</organism>
<dbReference type="AlphaFoldDB" id="A0AAW5BY34"/>
<dbReference type="Proteomes" id="UP001299608">
    <property type="component" value="Unassembled WGS sequence"/>
</dbReference>
<dbReference type="Pfam" id="PF05050">
    <property type="entry name" value="Methyltransf_21"/>
    <property type="match status" value="1"/>
</dbReference>
<comment type="caution">
    <text evidence="2">The sequence shown here is derived from an EMBL/GenBank/DDBJ whole genome shotgun (WGS) entry which is preliminary data.</text>
</comment>
<sequence>MDQRDGRDIMTGICSKKTIKVVIWGTGNIAGQFIRRLDLDTYEILFFVDNNNGNQGKRFGRWDIEKPEILSYGNVSFDMLILCMGGWRQVYSQAVYELGVPVGKIENAFLFHKIRLLQFYEQHKSRLDDEMRNILCYLKTNPLDVFNYEFVDRYTEDDFDVFYDDTNGLYYILFQGKRMYMSRKFKQEYQVRMYCNQLFVEQDRCSPHCYFDDGFQVERGSVVLDAGVAEGNFALSVIEKAEKVILVEPDKDWMEALKYTFLPFDNKVVYINRFLSDTVDNQHITIDELMKTERIDFVKMDIEGAEIMALNGARESMADKQYRLEVCSYHKPDDREKIEMVMKQYGYYISCTKGYMVNIHGDNMEDPTPRVFVRGIVRGYKPCVDMEA</sequence>
<evidence type="ECO:0000313" key="3">
    <source>
        <dbReference type="Proteomes" id="UP001299608"/>
    </source>
</evidence>
<keyword evidence="2" id="KW-0808">Transferase</keyword>
<dbReference type="InterPro" id="IPR029063">
    <property type="entry name" value="SAM-dependent_MTases_sf"/>
</dbReference>
<dbReference type="SUPFAM" id="SSF53335">
    <property type="entry name" value="S-adenosyl-L-methionine-dependent methyltransferases"/>
    <property type="match status" value="1"/>
</dbReference>
<dbReference type="InterPro" id="IPR006342">
    <property type="entry name" value="FkbM_mtfrase"/>
</dbReference>
<gene>
    <name evidence="2" type="ORF">L0N08_05990</name>
</gene>
<keyword evidence="2" id="KW-0489">Methyltransferase</keyword>
<proteinExistence type="predicted"/>
<dbReference type="EMBL" id="JAKNGE010000006">
    <property type="protein sequence ID" value="MCG4744959.1"/>
    <property type="molecule type" value="Genomic_DNA"/>
</dbReference>
<protein>
    <submittedName>
        <fullName evidence="2">FkbM family methyltransferase</fullName>
    </submittedName>
</protein>
<name>A0AAW5BY34_9FIRM</name>
<dbReference type="RefSeq" id="WP_147325750.1">
    <property type="nucleotide sequence ID" value="NZ_JAKNGE010000006.1"/>
</dbReference>
<accession>A0AAW5BY34</accession>
<evidence type="ECO:0000259" key="1">
    <source>
        <dbReference type="Pfam" id="PF05050"/>
    </source>
</evidence>
<dbReference type="Gene3D" id="3.40.50.720">
    <property type="entry name" value="NAD(P)-binding Rossmann-like Domain"/>
    <property type="match status" value="1"/>
</dbReference>
<dbReference type="Gene3D" id="3.40.50.150">
    <property type="entry name" value="Vaccinia Virus protein VP39"/>
    <property type="match status" value="2"/>
</dbReference>
<evidence type="ECO:0000313" key="2">
    <source>
        <dbReference type="EMBL" id="MCG4744959.1"/>
    </source>
</evidence>
<dbReference type="GO" id="GO:0008168">
    <property type="term" value="F:methyltransferase activity"/>
    <property type="evidence" value="ECO:0007669"/>
    <property type="project" value="UniProtKB-KW"/>
</dbReference>
<reference evidence="2" key="1">
    <citation type="submission" date="2022-01" db="EMBL/GenBank/DDBJ databases">
        <title>Collection of gut derived symbiotic bacterial strains cultured from healthy donors.</title>
        <authorList>
            <person name="Lin H."/>
            <person name="Kohout C."/>
            <person name="Waligurski E."/>
            <person name="Pamer E.G."/>
        </authorList>
    </citation>
    <scope>NUCLEOTIDE SEQUENCE</scope>
    <source>
        <strain evidence="2">DFI.6.55</strain>
    </source>
</reference>